<protein>
    <recommendedName>
        <fullName evidence="1">N-acetyltransferase domain-containing protein</fullName>
    </recommendedName>
</protein>
<evidence type="ECO:0000313" key="2">
    <source>
        <dbReference type="EMBL" id="KAJ9610022.1"/>
    </source>
</evidence>
<sequence>MPVRPATRADIPAMAEVFAASFGPDRFFEIMFPHKDEHPKAYLQAARENFLIHWYDYSQIHMVSYEEVNGDAQEGHDEHSALLSKPNGKGGRREVITGMAQWERIGKGWEHLNGVWGRWDPRLLIKPLLERFFAIRRRLFPNKAESRPTASDPDPLTLWNFLPRVIPLSEHMFNAPHRETRWSLEILAIHPDHQGRGFGRELVHDGFQKAKQDPEGDLPVCVVAAEGKDPFYQRCGFGDIEGYVSEAGGDKNPLYRAGLRGGAVLWTK</sequence>
<accession>A0AA38XAR4</accession>
<evidence type="ECO:0000259" key="1">
    <source>
        <dbReference type="PROSITE" id="PS51186"/>
    </source>
</evidence>
<organism evidence="2 3">
    <name type="scientific">Cladophialophora chaetospira</name>
    <dbReference type="NCBI Taxonomy" id="386627"/>
    <lineage>
        <taxon>Eukaryota</taxon>
        <taxon>Fungi</taxon>
        <taxon>Dikarya</taxon>
        <taxon>Ascomycota</taxon>
        <taxon>Pezizomycotina</taxon>
        <taxon>Eurotiomycetes</taxon>
        <taxon>Chaetothyriomycetidae</taxon>
        <taxon>Chaetothyriales</taxon>
        <taxon>Herpotrichiellaceae</taxon>
        <taxon>Cladophialophora</taxon>
    </lineage>
</organism>
<dbReference type="InterPro" id="IPR016181">
    <property type="entry name" value="Acyl_CoA_acyltransferase"/>
</dbReference>
<comment type="caution">
    <text evidence="2">The sequence shown here is derived from an EMBL/GenBank/DDBJ whole genome shotgun (WGS) entry which is preliminary data.</text>
</comment>
<name>A0AA38XAR4_9EURO</name>
<gene>
    <name evidence="2" type="ORF">H2200_006352</name>
</gene>
<dbReference type="InterPro" id="IPR052523">
    <property type="entry name" value="Trichothecene_AcTrans"/>
</dbReference>
<dbReference type="PANTHER" id="PTHR42791">
    <property type="entry name" value="GNAT FAMILY ACETYLTRANSFERASE"/>
    <property type="match status" value="1"/>
</dbReference>
<dbReference type="Pfam" id="PF13673">
    <property type="entry name" value="Acetyltransf_10"/>
    <property type="match status" value="1"/>
</dbReference>
<dbReference type="SUPFAM" id="SSF55729">
    <property type="entry name" value="Acyl-CoA N-acyltransferases (Nat)"/>
    <property type="match status" value="1"/>
</dbReference>
<keyword evidence="3" id="KW-1185">Reference proteome</keyword>
<dbReference type="EMBL" id="JAPDRK010000008">
    <property type="protein sequence ID" value="KAJ9610022.1"/>
    <property type="molecule type" value="Genomic_DNA"/>
</dbReference>
<dbReference type="InterPro" id="IPR000182">
    <property type="entry name" value="GNAT_dom"/>
</dbReference>
<dbReference type="CDD" id="cd04301">
    <property type="entry name" value="NAT_SF"/>
    <property type="match status" value="1"/>
</dbReference>
<evidence type="ECO:0000313" key="3">
    <source>
        <dbReference type="Proteomes" id="UP001172673"/>
    </source>
</evidence>
<dbReference type="Gene3D" id="3.40.630.30">
    <property type="match status" value="1"/>
</dbReference>
<dbReference type="AlphaFoldDB" id="A0AA38XAR4"/>
<dbReference type="Proteomes" id="UP001172673">
    <property type="component" value="Unassembled WGS sequence"/>
</dbReference>
<dbReference type="PROSITE" id="PS51186">
    <property type="entry name" value="GNAT"/>
    <property type="match status" value="1"/>
</dbReference>
<dbReference type="GO" id="GO:0016747">
    <property type="term" value="F:acyltransferase activity, transferring groups other than amino-acyl groups"/>
    <property type="evidence" value="ECO:0007669"/>
    <property type="project" value="InterPro"/>
</dbReference>
<reference evidence="2" key="1">
    <citation type="submission" date="2022-10" db="EMBL/GenBank/DDBJ databases">
        <title>Culturing micro-colonial fungi from biological soil crusts in the Mojave desert and describing Neophaeococcomyces mojavensis, and introducing the new genera and species Taxawa tesnikishii.</title>
        <authorList>
            <person name="Kurbessoian T."/>
            <person name="Stajich J.E."/>
        </authorList>
    </citation>
    <scope>NUCLEOTIDE SEQUENCE</scope>
    <source>
        <strain evidence="2">TK_41</strain>
    </source>
</reference>
<feature type="domain" description="N-acetyltransferase" evidence="1">
    <location>
        <begin position="119"/>
        <end position="268"/>
    </location>
</feature>
<proteinExistence type="predicted"/>
<dbReference type="PANTHER" id="PTHR42791:SF1">
    <property type="entry name" value="N-ACETYLTRANSFERASE DOMAIN-CONTAINING PROTEIN"/>
    <property type="match status" value="1"/>
</dbReference>